<dbReference type="GO" id="GO:0009242">
    <property type="term" value="P:colanic acid biosynthetic process"/>
    <property type="evidence" value="ECO:0007669"/>
    <property type="project" value="TreeGrafter"/>
</dbReference>
<dbReference type="SUPFAM" id="SSF51735">
    <property type="entry name" value="NAD(P)-binding Rossmann-fold domains"/>
    <property type="match status" value="1"/>
</dbReference>
<evidence type="ECO:0000256" key="7">
    <source>
        <dbReference type="SAM" id="Phobius"/>
    </source>
</evidence>
<dbReference type="Proteomes" id="UP000029499">
    <property type="component" value="Chromosome"/>
</dbReference>
<dbReference type="NCBIfam" id="TIGR03025">
    <property type="entry name" value="EPS_sugtrans"/>
    <property type="match status" value="1"/>
</dbReference>
<dbReference type="KEGG" id="prh:LT40_08560"/>
<dbReference type="eggNOG" id="COG2148">
    <property type="taxonomic scope" value="Bacteria"/>
</dbReference>
<dbReference type="PANTHER" id="PTHR30576:SF21">
    <property type="entry name" value="UDP-GLUCOSE:UNDECAPRENYL-PHOSPHATE GLUCOSE-1-PHOSPHATE TRANSFERASE"/>
    <property type="match status" value="1"/>
</dbReference>
<organism evidence="9 10">
    <name type="scientific">Pseudomonas rhizosphaerae</name>
    <dbReference type="NCBI Taxonomy" id="216142"/>
    <lineage>
        <taxon>Bacteria</taxon>
        <taxon>Pseudomonadati</taxon>
        <taxon>Pseudomonadota</taxon>
        <taxon>Gammaproteobacteria</taxon>
        <taxon>Pseudomonadales</taxon>
        <taxon>Pseudomonadaceae</taxon>
        <taxon>Pseudomonas</taxon>
    </lineage>
</organism>
<protein>
    <submittedName>
        <fullName evidence="9">Sugar transferase</fullName>
    </submittedName>
</protein>
<dbReference type="GO" id="GO:0089702">
    <property type="term" value="F:undecaprenyl-phosphate glucose phosphotransferase activity"/>
    <property type="evidence" value="ECO:0007669"/>
    <property type="project" value="TreeGrafter"/>
</dbReference>
<reference evidence="9 10" key="1">
    <citation type="journal article" date="2015" name="J. Biotechnol.">
        <title>Complete genome sequence of Pseudomonas rhizosphaerae IH5T (=DSM 16299T), a phosphate-solubilizing rhizobacterium for bacterial biofertilizer.</title>
        <authorList>
            <person name="Kwak Y."/>
            <person name="Jung B.K."/>
            <person name="Shin J.H."/>
        </authorList>
    </citation>
    <scope>NUCLEOTIDE SEQUENCE [LARGE SCALE GENOMIC DNA]</scope>
    <source>
        <strain evidence="9">DSM 16299</strain>
    </source>
</reference>
<dbReference type="EMBL" id="CP009533">
    <property type="protein sequence ID" value="AIS17449.1"/>
    <property type="molecule type" value="Genomic_DNA"/>
</dbReference>
<dbReference type="OrthoDB" id="9808602at2"/>
<feature type="transmembrane region" description="Helical" evidence="7">
    <location>
        <begin position="21"/>
        <end position="40"/>
    </location>
</feature>
<feature type="transmembrane region" description="Helical" evidence="7">
    <location>
        <begin position="46"/>
        <end position="65"/>
    </location>
</feature>
<evidence type="ECO:0000256" key="2">
    <source>
        <dbReference type="ARBA" id="ARBA00006464"/>
    </source>
</evidence>
<dbReference type="AlphaFoldDB" id="A0A089YPF8"/>
<feature type="transmembrane region" description="Helical" evidence="7">
    <location>
        <begin position="77"/>
        <end position="98"/>
    </location>
</feature>
<evidence type="ECO:0000256" key="6">
    <source>
        <dbReference type="ARBA" id="ARBA00023136"/>
    </source>
</evidence>
<keyword evidence="10" id="KW-1185">Reference proteome</keyword>
<evidence type="ECO:0000256" key="3">
    <source>
        <dbReference type="ARBA" id="ARBA00022679"/>
    </source>
</evidence>
<comment type="similarity">
    <text evidence="2">Belongs to the bacterial sugar transferase family.</text>
</comment>
<name>A0A089YPF8_9PSED</name>
<dbReference type="InterPro" id="IPR003362">
    <property type="entry name" value="Bact_transf"/>
</dbReference>
<comment type="subcellular location">
    <subcellularLocation>
        <location evidence="1">Membrane</location>
        <topology evidence="1">Multi-pass membrane protein</topology>
    </subcellularLocation>
</comment>
<keyword evidence="6 7" id="KW-0472">Membrane</keyword>
<accession>A0A089YPF8</accession>
<dbReference type="Gene3D" id="3.40.50.720">
    <property type="entry name" value="NAD(P)-binding Rossmann-like Domain"/>
    <property type="match status" value="1"/>
</dbReference>
<gene>
    <name evidence="9" type="ORF">LT40_08560</name>
</gene>
<dbReference type="InterPro" id="IPR017473">
    <property type="entry name" value="Undecaprenyl-P_gluc_Ptfrase"/>
</dbReference>
<dbReference type="RefSeq" id="WP_043188823.1">
    <property type="nucleotide sequence ID" value="NZ_CP009533.1"/>
</dbReference>
<feature type="domain" description="Bacterial sugar transferase" evidence="8">
    <location>
        <begin position="276"/>
        <end position="459"/>
    </location>
</feature>
<feature type="transmembrane region" description="Helical" evidence="7">
    <location>
        <begin position="113"/>
        <end position="132"/>
    </location>
</feature>
<dbReference type="GO" id="GO:0016020">
    <property type="term" value="C:membrane"/>
    <property type="evidence" value="ECO:0007669"/>
    <property type="project" value="UniProtKB-SubCell"/>
</dbReference>
<dbReference type="PANTHER" id="PTHR30576">
    <property type="entry name" value="COLANIC BIOSYNTHESIS UDP-GLUCOSE LIPID CARRIER TRANSFERASE"/>
    <property type="match status" value="1"/>
</dbReference>
<proteinExistence type="inferred from homology"/>
<dbReference type="PROSITE" id="PS51257">
    <property type="entry name" value="PROKAR_LIPOPROTEIN"/>
    <property type="match status" value="1"/>
</dbReference>
<evidence type="ECO:0000259" key="8">
    <source>
        <dbReference type="Pfam" id="PF02397"/>
    </source>
</evidence>
<keyword evidence="3 9" id="KW-0808">Transferase</keyword>
<dbReference type="InterPro" id="IPR017475">
    <property type="entry name" value="EPS_sugar_tfrase"/>
</dbReference>
<evidence type="ECO:0000313" key="10">
    <source>
        <dbReference type="Proteomes" id="UP000029499"/>
    </source>
</evidence>
<evidence type="ECO:0000256" key="5">
    <source>
        <dbReference type="ARBA" id="ARBA00022989"/>
    </source>
</evidence>
<dbReference type="STRING" id="216142.LT40_08560"/>
<sequence length="464" mass="51937">MIAPRLHPMVNRRGLTFWTMWLAGAALACALTFSVLYAHFDAFPPQYRVLMMIGVLASVPVYSFLHVYHKRLNYLLGLLRLLGGWLTLVAALAVVIWLSGSPQTLAPGMAVKLIAYGFLAQAATFIPLRFLLNRHNQRLKNERKAVIIGAGELAGKLARQLKPRVPVLGVIAPDAEVDADWVPVPGVPHLGGFDELRDIVQREQVRRVYIALPLDRMVQIESIYVDLLDLAVDVVWVPDFGSMMLLNQSISQIEQFPAIYLNETPLSSHPAAAMAKDLIDRSLALLAIVALAPVLISCAVAVKLSSPGPVFFRQGRDGCNGTVIHVYKFRSMRMHDDQEVKQATRNDSRVTRVGAFLRRSSLDELPQLINVLRGEMALVGPRPHAIAHNHYYCDKLMAYMARHRIKPGITGLAQVSGFRGETDTLDKMQGRLERDLAYINHWSLWLDIKILIKTPFTLFSRNIY</sequence>
<dbReference type="NCBIfam" id="TIGR03023">
    <property type="entry name" value="WcaJ_sugtrans"/>
    <property type="match status" value="1"/>
</dbReference>
<evidence type="ECO:0000256" key="4">
    <source>
        <dbReference type="ARBA" id="ARBA00022692"/>
    </source>
</evidence>
<keyword evidence="5 7" id="KW-1133">Transmembrane helix</keyword>
<evidence type="ECO:0000256" key="1">
    <source>
        <dbReference type="ARBA" id="ARBA00004141"/>
    </source>
</evidence>
<keyword evidence="4 7" id="KW-0812">Transmembrane</keyword>
<evidence type="ECO:0000313" key="9">
    <source>
        <dbReference type="EMBL" id="AIS17449.1"/>
    </source>
</evidence>
<feature type="transmembrane region" description="Helical" evidence="7">
    <location>
        <begin position="283"/>
        <end position="302"/>
    </location>
</feature>
<dbReference type="HOGENOM" id="CLU_024920_0_1_6"/>
<dbReference type="InterPro" id="IPR036291">
    <property type="entry name" value="NAD(P)-bd_dom_sf"/>
</dbReference>
<dbReference type="Pfam" id="PF02397">
    <property type="entry name" value="Bac_transf"/>
    <property type="match status" value="1"/>
</dbReference>
<dbReference type="Pfam" id="PF13727">
    <property type="entry name" value="CoA_binding_3"/>
    <property type="match status" value="1"/>
</dbReference>